<feature type="domain" description="PilZ" evidence="1">
    <location>
        <begin position="23"/>
        <end position="113"/>
    </location>
</feature>
<dbReference type="GO" id="GO:0035438">
    <property type="term" value="F:cyclic-di-GMP binding"/>
    <property type="evidence" value="ECO:0007669"/>
    <property type="project" value="InterPro"/>
</dbReference>
<reference evidence="3" key="1">
    <citation type="submission" date="2017-04" db="EMBL/GenBank/DDBJ databases">
        <authorList>
            <person name="Varghese N."/>
            <person name="Submissions S."/>
        </authorList>
    </citation>
    <scope>NUCLEOTIDE SEQUENCE [LARGE SCALE GENOMIC DNA]</scope>
    <source>
        <strain evidence="3">DSM 22618</strain>
    </source>
</reference>
<dbReference type="InterPro" id="IPR009875">
    <property type="entry name" value="PilZ_domain"/>
</dbReference>
<keyword evidence="3" id="KW-1185">Reference proteome</keyword>
<protein>
    <submittedName>
        <fullName evidence="2">Type IV pilus assembly protein PilZ</fullName>
    </submittedName>
</protein>
<proteinExistence type="predicted"/>
<dbReference type="AlphaFoldDB" id="A0A1Y6BEN4"/>
<name>A0A1Y6BEN4_9NEIS</name>
<dbReference type="Proteomes" id="UP000192920">
    <property type="component" value="Unassembled WGS sequence"/>
</dbReference>
<dbReference type="EMBL" id="FXAG01000002">
    <property type="protein sequence ID" value="SME97629.1"/>
    <property type="molecule type" value="Genomic_DNA"/>
</dbReference>
<dbReference type="Pfam" id="PF07238">
    <property type="entry name" value="PilZ"/>
    <property type="match status" value="1"/>
</dbReference>
<organism evidence="2 3">
    <name type="scientific">Pseudogulbenkiania subflava DSM 22618</name>
    <dbReference type="NCBI Taxonomy" id="1123014"/>
    <lineage>
        <taxon>Bacteria</taxon>
        <taxon>Pseudomonadati</taxon>
        <taxon>Pseudomonadota</taxon>
        <taxon>Betaproteobacteria</taxon>
        <taxon>Neisseriales</taxon>
        <taxon>Chromobacteriaceae</taxon>
        <taxon>Pseudogulbenkiania</taxon>
    </lineage>
</organism>
<evidence type="ECO:0000259" key="1">
    <source>
        <dbReference type="Pfam" id="PF07238"/>
    </source>
</evidence>
<dbReference type="STRING" id="1123014.SAMN02745746_00452"/>
<gene>
    <name evidence="2" type="ORF">SAMN02745746_00452</name>
</gene>
<dbReference type="Gene3D" id="2.40.10.220">
    <property type="entry name" value="predicted glycosyltransferase like domains"/>
    <property type="match status" value="1"/>
</dbReference>
<evidence type="ECO:0000313" key="3">
    <source>
        <dbReference type="Proteomes" id="UP000192920"/>
    </source>
</evidence>
<evidence type="ECO:0000313" key="2">
    <source>
        <dbReference type="EMBL" id="SME97629.1"/>
    </source>
</evidence>
<sequence length="126" mass="13534">MELEKENVVTRPDGNRPGVMSLHIKERGALYAAYMPFLRNGGIFIPTGKALALGEEVFLLLTLMDDPQKVAVQGKVVWITPAGANNSLAQGVGVEFASSDEGRQARSKIEALLGGVLNSTRPTHTM</sequence>
<dbReference type="RefSeq" id="WP_085274817.1">
    <property type="nucleotide sequence ID" value="NZ_FXAG01000002.1"/>
</dbReference>
<accession>A0A1Y6BEN4</accession>